<dbReference type="Pfam" id="PF14039">
    <property type="entry name" value="YusW"/>
    <property type="match status" value="1"/>
</dbReference>
<comment type="caution">
    <text evidence="1">The sequence shown here is derived from an EMBL/GenBank/DDBJ whole genome shotgun (WGS) entry which is preliminary data.</text>
</comment>
<dbReference type="RefSeq" id="WP_192600626.1">
    <property type="nucleotide sequence ID" value="NZ_JADBEL010000045.1"/>
</dbReference>
<accession>A0A927R8I5</accession>
<dbReference type="EMBL" id="JADBEL010000045">
    <property type="protein sequence ID" value="MBE1557039.1"/>
    <property type="molecule type" value="Genomic_DNA"/>
</dbReference>
<dbReference type="InterPro" id="IPR025623">
    <property type="entry name" value="YusW"/>
</dbReference>
<protein>
    <recommendedName>
        <fullName evidence="3">YusW-like protein</fullName>
    </recommendedName>
</protein>
<evidence type="ECO:0008006" key="3">
    <source>
        <dbReference type="Google" id="ProtNLM"/>
    </source>
</evidence>
<reference evidence="1" key="1">
    <citation type="submission" date="2020-10" db="EMBL/GenBank/DDBJ databases">
        <title>Genomic Encyclopedia of Type Strains, Phase IV (KMG-IV): sequencing the most valuable type-strain genomes for metagenomic binning, comparative biology and taxonomic classification.</title>
        <authorList>
            <person name="Goeker M."/>
        </authorList>
    </citation>
    <scope>NUCLEOTIDE SEQUENCE</scope>
    <source>
        <strain evidence="1">DSM 13886</strain>
    </source>
</reference>
<dbReference type="PROSITE" id="PS51257">
    <property type="entry name" value="PROKAR_LIPOPROTEIN"/>
    <property type="match status" value="1"/>
</dbReference>
<dbReference type="AlphaFoldDB" id="A0A927R8I5"/>
<keyword evidence="2" id="KW-1185">Reference proteome</keyword>
<dbReference type="Proteomes" id="UP000658225">
    <property type="component" value="Unassembled WGS sequence"/>
</dbReference>
<gene>
    <name evidence="1" type="ORF">H4683_004167</name>
</gene>
<evidence type="ECO:0000313" key="1">
    <source>
        <dbReference type="EMBL" id="MBE1557039.1"/>
    </source>
</evidence>
<organism evidence="1 2">
    <name type="scientific">Sporosarcina limicola</name>
    <dbReference type="NCBI Taxonomy" id="34101"/>
    <lineage>
        <taxon>Bacteria</taxon>
        <taxon>Bacillati</taxon>
        <taxon>Bacillota</taxon>
        <taxon>Bacilli</taxon>
        <taxon>Bacillales</taxon>
        <taxon>Caryophanaceae</taxon>
        <taxon>Sporosarcina</taxon>
    </lineage>
</organism>
<proteinExistence type="predicted"/>
<sequence>MEKLKLASTIFLTSALIMGGCGNFGKNADKPNREEATLIHEDEKAGGSVETGDGYGFTTFDLEIDVEGKDAIEAAYDVTGNLKVDYENKLSNKKLTGSDAMNELSKLFMDILITKDTPQQEVIDKILKYYRLDMYSKFDLEVDFDDGTKLNIEDVK</sequence>
<name>A0A927R8I5_9BACL</name>
<evidence type="ECO:0000313" key="2">
    <source>
        <dbReference type="Proteomes" id="UP000658225"/>
    </source>
</evidence>